<dbReference type="InterPro" id="IPR002781">
    <property type="entry name" value="TM_pro_TauE-like"/>
</dbReference>
<evidence type="ECO:0000313" key="11">
    <source>
        <dbReference type="Proteomes" id="UP001553031"/>
    </source>
</evidence>
<comment type="subcellular location">
    <subcellularLocation>
        <location evidence="1 8">Cell membrane</location>
        <topology evidence="1 8">Multi-pass membrane protein</topology>
    </subcellularLocation>
</comment>
<reference evidence="10 11" key="1">
    <citation type="submission" date="2024-06" db="EMBL/GenBank/DDBJ databases">
        <title>The Natural Products Discovery Center: Release of the First 8490 Sequenced Strains for Exploring Actinobacteria Biosynthetic Diversity.</title>
        <authorList>
            <person name="Kalkreuter E."/>
            <person name="Kautsar S.A."/>
            <person name="Yang D."/>
            <person name="Bader C.D."/>
            <person name="Teijaro C.N."/>
            <person name="Fluegel L."/>
            <person name="Davis C.M."/>
            <person name="Simpson J.R."/>
            <person name="Lauterbach L."/>
            <person name="Steele A.D."/>
            <person name="Gui C."/>
            <person name="Meng S."/>
            <person name="Li G."/>
            <person name="Viehrig K."/>
            <person name="Ye F."/>
            <person name="Su P."/>
            <person name="Kiefer A.F."/>
            <person name="Nichols A."/>
            <person name="Cepeda A.J."/>
            <person name="Yan W."/>
            <person name="Fan B."/>
            <person name="Jiang Y."/>
            <person name="Adhikari A."/>
            <person name="Zheng C.-J."/>
            <person name="Schuster L."/>
            <person name="Cowan T.M."/>
            <person name="Smanski M.J."/>
            <person name="Chevrette M.G."/>
            <person name="De Carvalho L.P.S."/>
            <person name="Shen B."/>
        </authorList>
    </citation>
    <scope>NUCLEOTIDE SEQUENCE [LARGE SCALE GENOMIC DNA]</scope>
    <source>
        <strain evidence="10 11">NPDC079179</strain>
    </source>
</reference>
<dbReference type="InterPro" id="IPR052017">
    <property type="entry name" value="TSUP"/>
</dbReference>
<evidence type="ECO:0000256" key="1">
    <source>
        <dbReference type="ARBA" id="ARBA00004651"/>
    </source>
</evidence>
<name>A0ABV3KB47_9MICC</name>
<dbReference type="EMBL" id="JBFBLL010000002">
    <property type="protein sequence ID" value="MEV8157544.1"/>
    <property type="molecule type" value="Genomic_DNA"/>
</dbReference>
<feature type="transmembrane region" description="Helical" evidence="8">
    <location>
        <begin position="281"/>
        <end position="298"/>
    </location>
</feature>
<accession>A0ABV3KB47</accession>
<evidence type="ECO:0000256" key="8">
    <source>
        <dbReference type="RuleBase" id="RU363041"/>
    </source>
</evidence>
<feature type="transmembrane region" description="Helical" evidence="8">
    <location>
        <begin position="100"/>
        <end position="118"/>
    </location>
</feature>
<evidence type="ECO:0000256" key="6">
    <source>
        <dbReference type="ARBA" id="ARBA00022989"/>
    </source>
</evidence>
<feature type="region of interest" description="Disordered" evidence="9">
    <location>
        <begin position="130"/>
        <end position="181"/>
    </location>
</feature>
<proteinExistence type="inferred from homology"/>
<protein>
    <recommendedName>
        <fullName evidence="8">Probable membrane transporter protein</fullName>
    </recommendedName>
</protein>
<evidence type="ECO:0000256" key="7">
    <source>
        <dbReference type="ARBA" id="ARBA00023136"/>
    </source>
</evidence>
<feature type="transmembrane region" description="Helical" evidence="8">
    <location>
        <begin position="253"/>
        <end position="274"/>
    </location>
</feature>
<dbReference type="RefSeq" id="WP_303104409.1">
    <property type="nucleotide sequence ID" value="NZ_BAAARF010000007.1"/>
</dbReference>
<evidence type="ECO:0000256" key="4">
    <source>
        <dbReference type="ARBA" id="ARBA00022475"/>
    </source>
</evidence>
<evidence type="ECO:0000256" key="5">
    <source>
        <dbReference type="ARBA" id="ARBA00022692"/>
    </source>
</evidence>
<comment type="caution">
    <text evidence="10">The sequence shown here is derived from an EMBL/GenBank/DDBJ whole genome shotgun (WGS) entry which is preliminary data.</text>
</comment>
<evidence type="ECO:0000256" key="3">
    <source>
        <dbReference type="ARBA" id="ARBA00022448"/>
    </source>
</evidence>
<dbReference type="Proteomes" id="UP001553031">
    <property type="component" value="Unassembled WGS sequence"/>
</dbReference>
<keyword evidence="4 8" id="KW-1003">Cell membrane</keyword>
<keyword evidence="7 8" id="KW-0472">Membrane</keyword>
<dbReference type="PANTHER" id="PTHR30269">
    <property type="entry name" value="TRANSMEMBRANE PROTEIN YFCA"/>
    <property type="match status" value="1"/>
</dbReference>
<keyword evidence="3" id="KW-0813">Transport</keyword>
<feature type="compositionally biased region" description="Gly residues" evidence="9">
    <location>
        <begin position="137"/>
        <end position="170"/>
    </location>
</feature>
<sequence length="299" mass="30282">MLPDLTVLAWAGLVCGALLVGFSKTALPGINTLAVALFAAILPAKASTGALLVLLLVGDCFALWNYRRHAHWPTLVRMMPAVIVGLAVGGVFLAFAGDSLVRRVIGILLILLMGITLWQRRARRKAEEAVAGDAAGDDGGSSGSGVAPGSGAASGSGGASGVTTGSGAGDGEVVASSEESQGATRLTAASYGALGGFTTMVANAGGPVMSMYFLAARFPKHAFLGTAAWFFVTMNLLKVPVSVGLGLITTRTFVLDAVLVPGVVVGALVGKWALARIAQNVFDTAVIAVTLLGALYLLV</sequence>
<evidence type="ECO:0000256" key="2">
    <source>
        <dbReference type="ARBA" id="ARBA00009142"/>
    </source>
</evidence>
<keyword evidence="5 8" id="KW-0812">Transmembrane</keyword>
<evidence type="ECO:0000313" key="10">
    <source>
        <dbReference type="EMBL" id="MEV8157544.1"/>
    </source>
</evidence>
<feature type="transmembrane region" description="Helical" evidence="8">
    <location>
        <begin position="221"/>
        <end position="241"/>
    </location>
</feature>
<organism evidence="10 11">
    <name type="scientific">Kocuria salsicia</name>
    <dbReference type="NCBI Taxonomy" id="664639"/>
    <lineage>
        <taxon>Bacteria</taxon>
        <taxon>Bacillati</taxon>
        <taxon>Actinomycetota</taxon>
        <taxon>Actinomycetes</taxon>
        <taxon>Micrococcales</taxon>
        <taxon>Micrococcaceae</taxon>
        <taxon>Kocuria</taxon>
    </lineage>
</organism>
<feature type="transmembrane region" description="Helical" evidence="8">
    <location>
        <begin position="75"/>
        <end position="94"/>
    </location>
</feature>
<gene>
    <name evidence="10" type="ORF">AB0O96_04960</name>
</gene>
<keyword evidence="11" id="KW-1185">Reference proteome</keyword>
<evidence type="ECO:0000256" key="9">
    <source>
        <dbReference type="SAM" id="MobiDB-lite"/>
    </source>
</evidence>
<dbReference type="PANTHER" id="PTHR30269:SF23">
    <property type="entry name" value="MEMBRANE TRANSPORTER PROTEIN YDHB-RELATED"/>
    <property type="match status" value="1"/>
</dbReference>
<dbReference type="Pfam" id="PF01925">
    <property type="entry name" value="TauE"/>
    <property type="match status" value="1"/>
</dbReference>
<comment type="similarity">
    <text evidence="2 8">Belongs to the 4-toluene sulfonate uptake permease (TSUP) (TC 2.A.102) family.</text>
</comment>
<feature type="transmembrane region" description="Helical" evidence="8">
    <location>
        <begin position="38"/>
        <end position="63"/>
    </location>
</feature>
<keyword evidence="6 8" id="KW-1133">Transmembrane helix</keyword>